<organism evidence="2 3">
    <name type="scientific">Brevibacterium casei</name>
    <dbReference type="NCBI Taxonomy" id="33889"/>
    <lineage>
        <taxon>Bacteria</taxon>
        <taxon>Bacillati</taxon>
        <taxon>Actinomycetota</taxon>
        <taxon>Actinomycetes</taxon>
        <taxon>Micrococcales</taxon>
        <taxon>Brevibacteriaceae</taxon>
        <taxon>Brevibacterium</taxon>
    </lineage>
</organism>
<evidence type="ECO:0000313" key="3">
    <source>
        <dbReference type="Proteomes" id="UP000386281"/>
    </source>
</evidence>
<dbReference type="EC" id="6.4.1.6" evidence="2"/>
<dbReference type="InterPro" id="IPR003692">
    <property type="entry name" value="Hydantoinase_B"/>
</dbReference>
<sequence>MNTHTAARDSDGTAHPVDPITFEVVRNRLTAITEEQAITLKAVSGSPVVTDATDFNVGTYLPGGEIVTMGPQVLFHSGSMASVVRSIVAEAAENPGIADGDMFILNNPYRGALHQQDVSIVAPVFDHGEHVAWVGCCAHQIDMGGRNFGSWGIGARSVQEEAVLMSGVKLVEGGEIREDIWDMILGMTRMPLAVGLDLKAMIAANTVASRRLGALFDRYGLDVVRSVMRLEIDHAEEQLRSRLRSLPDGTFRGVDYLEHDGLENTLYEVRVEVRKTGDRLVVDFSGTSPQAPGFINCTWSGMLAGVFTALLPTLATTLRWNEGLLRVIEIEAPDGLVCNATFPAPVSAATISTMWVVMNAAVQALSRLAATSPEFLPDAVAVTKGSMTAFVINGTNRDGSPYGNFLLDSTAGGGGAYFDHDGLNGSGDFCVPRPAITNIEAHEAAGPILFLYRSILPDTGGAGRFRGGATTGLAITPHDAESLQGMIVGHGVEVPNSVGLFGGLEGSCNVNMKLHADGKSPVGRISGADDLAAWQGRTEDLGPKPGFFPIAAGDVIAYSFQGGGGLGDPLDREPTSVSADVTAGYVSAQAASDLYGVVIVDGVVDETATQARRETIRLARLTDASVTAEDAVEPTVGTAPSDGDDAVWLSPDVYQVEGVVRTRAGAVLGTSDDWVGGTLRRVVPAAEHGRGIRLHEDLELREYLCPTSGRLLWSAVSRRDAPDLVPVELS</sequence>
<keyword evidence="2" id="KW-0436">Ligase</keyword>
<evidence type="ECO:0000259" key="1">
    <source>
        <dbReference type="Pfam" id="PF02538"/>
    </source>
</evidence>
<dbReference type="Pfam" id="PF02538">
    <property type="entry name" value="Hydantoinase_B"/>
    <property type="match status" value="1"/>
</dbReference>
<dbReference type="GO" id="GO:0005829">
    <property type="term" value="C:cytosol"/>
    <property type="evidence" value="ECO:0007669"/>
    <property type="project" value="TreeGrafter"/>
</dbReference>
<reference evidence="2 3" key="1">
    <citation type="submission" date="2019-02" db="EMBL/GenBank/DDBJ databases">
        <authorList>
            <consortium name="Pathogen Informatics"/>
        </authorList>
    </citation>
    <scope>NUCLEOTIDE SEQUENCE [LARGE SCALE GENOMIC DNA]</scope>
    <source>
        <strain evidence="2 3">3012STDY7078520</strain>
    </source>
</reference>
<dbReference type="InterPro" id="IPR045079">
    <property type="entry name" value="Oxoprolinase-like"/>
</dbReference>
<name>A0A449D981_9MICO</name>
<dbReference type="PANTHER" id="PTHR11365">
    <property type="entry name" value="5-OXOPROLINASE RELATED"/>
    <property type="match status" value="1"/>
</dbReference>
<dbReference type="EMBL" id="CAACXN010000015">
    <property type="protein sequence ID" value="VEW14118.1"/>
    <property type="molecule type" value="Genomic_DNA"/>
</dbReference>
<proteinExistence type="predicted"/>
<accession>A0A449D981</accession>
<evidence type="ECO:0000313" key="2">
    <source>
        <dbReference type="EMBL" id="VEW14118.1"/>
    </source>
</evidence>
<dbReference type="Proteomes" id="UP000386281">
    <property type="component" value="Unassembled WGS sequence"/>
</dbReference>
<dbReference type="GO" id="GO:0006749">
    <property type="term" value="P:glutathione metabolic process"/>
    <property type="evidence" value="ECO:0007669"/>
    <property type="project" value="TreeGrafter"/>
</dbReference>
<dbReference type="PANTHER" id="PTHR11365:SF23">
    <property type="entry name" value="HYPOTHETICAL 5-OXOPROLINASE (EUROFUNG)-RELATED"/>
    <property type="match status" value="1"/>
</dbReference>
<protein>
    <submittedName>
        <fullName evidence="2">Acetone carboxylase alpha subunit</fullName>
        <ecNumber evidence="2">6.4.1.6</ecNumber>
    </submittedName>
</protein>
<gene>
    <name evidence="2" type="primary">acxB</name>
    <name evidence="2" type="ORF">NCTC12391_02276</name>
</gene>
<dbReference type="GO" id="GO:0018710">
    <property type="term" value="F:acetone carboxylase activity"/>
    <property type="evidence" value="ECO:0007669"/>
    <property type="project" value="UniProtKB-EC"/>
</dbReference>
<feature type="domain" description="Hydantoinase B/oxoprolinase" evidence="1">
    <location>
        <begin position="18"/>
        <end position="569"/>
    </location>
</feature>
<dbReference type="GO" id="GO:0017168">
    <property type="term" value="F:5-oxoprolinase (ATP-hydrolyzing) activity"/>
    <property type="evidence" value="ECO:0007669"/>
    <property type="project" value="TreeGrafter"/>
</dbReference>
<dbReference type="AlphaFoldDB" id="A0A449D981"/>